<evidence type="ECO:0000259" key="2">
    <source>
        <dbReference type="PROSITE" id="PS50975"/>
    </source>
</evidence>
<gene>
    <name evidence="3" type="ORF">FMM05_00270</name>
</gene>
<dbReference type="PANTHER" id="PTHR21621:SF0">
    <property type="entry name" value="BETA-CITRYLGLUTAMATE SYNTHASE B-RELATED"/>
    <property type="match status" value="1"/>
</dbReference>
<dbReference type="OrthoDB" id="583309at2"/>
<name>A0A552V9H7_9FLAO</name>
<dbReference type="AlphaFoldDB" id="A0A552V9H7"/>
<keyword evidence="4" id="KW-1185">Reference proteome</keyword>
<keyword evidence="1" id="KW-0067">ATP-binding</keyword>
<dbReference type="PROSITE" id="PS50975">
    <property type="entry name" value="ATP_GRASP"/>
    <property type="match status" value="1"/>
</dbReference>
<dbReference type="PANTHER" id="PTHR21621">
    <property type="entry name" value="RIBOSOMAL PROTEIN S6 MODIFICATION PROTEIN"/>
    <property type="match status" value="1"/>
</dbReference>
<dbReference type="GO" id="GO:0018169">
    <property type="term" value="F:ribosomal S6-glutamic acid ligase activity"/>
    <property type="evidence" value="ECO:0007669"/>
    <property type="project" value="TreeGrafter"/>
</dbReference>
<sequence length="322" mass="36904">MMSILIITNKNDITSDFIVQALSNKDVPFYRLNTDEIGNSIQLSFNIKDNQFFIFDSKKDVSIDLLRIRAVYFRRPEIIVHSQGLSSGEINFIKSELWFTLEALYKILNKAFWINTVDDIRRAENKVYQLLLAQEIGFDIPNTILTNKPESAKKFYDSNDAKCIIKPIKSGLIAAEIEEGVIFTSELELDESKAERVAQCPVYLQNLITKTADLRITVVGNKIFGALIHSQVGEESSVDWRRASHPLKHSVIDIPEDIKQKCLALTKKLNLNFGAIDFILDQNQEYVFLEINPNGQWAWIERQLNFNISDEITSLLVEESRL</sequence>
<evidence type="ECO:0000256" key="1">
    <source>
        <dbReference type="PROSITE-ProRule" id="PRU00409"/>
    </source>
</evidence>
<organism evidence="3 4">
    <name type="scientific">Flavobacterium zepuense</name>
    <dbReference type="NCBI Taxonomy" id="2593302"/>
    <lineage>
        <taxon>Bacteria</taxon>
        <taxon>Pseudomonadati</taxon>
        <taxon>Bacteroidota</taxon>
        <taxon>Flavobacteriia</taxon>
        <taxon>Flavobacteriales</taxon>
        <taxon>Flavobacteriaceae</taxon>
        <taxon>Flavobacterium</taxon>
    </lineage>
</organism>
<keyword evidence="1" id="KW-0547">Nucleotide-binding</keyword>
<dbReference type="EMBL" id="VJVZ01000001">
    <property type="protein sequence ID" value="TRW27121.1"/>
    <property type="molecule type" value="Genomic_DNA"/>
</dbReference>
<dbReference type="Pfam" id="PF08443">
    <property type="entry name" value="RimK"/>
    <property type="match status" value="1"/>
</dbReference>
<dbReference type="GO" id="GO:0005737">
    <property type="term" value="C:cytoplasm"/>
    <property type="evidence" value="ECO:0007669"/>
    <property type="project" value="TreeGrafter"/>
</dbReference>
<dbReference type="Proteomes" id="UP000320643">
    <property type="component" value="Unassembled WGS sequence"/>
</dbReference>
<dbReference type="RefSeq" id="WP_143371347.1">
    <property type="nucleotide sequence ID" value="NZ_VJVZ01000001.1"/>
</dbReference>
<dbReference type="GO" id="GO:0005524">
    <property type="term" value="F:ATP binding"/>
    <property type="evidence" value="ECO:0007669"/>
    <property type="project" value="UniProtKB-UniRule"/>
</dbReference>
<comment type="caution">
    <text evidence="3">The sequence shown here is derived from an EMBL/GenBank/DDBJ whole genome shotgun (WGS) entry which is preliminary data.</text>
</comment>
<feature type="domain" description="ATP-grasp" evidence="2">
    <location>
        <begin position="130"/>
        <end position="317"/>
    </location>
</feature>
<accession>A0A552V9H7</accession>
<protein>
    <recommendedName>
        <fullName evidence="2">ATP-grasp domain-containing protein</fullName>
    </recommendedName>
</protein>
<dbReference type="GO" id="GO:0009432">
    <property type="term" value="P:SOS response"/>
    <property type="evidence" value="ECO:0007669"/>
    <property type="project" value="TreeGrafter"/>
</dbReference>
<dbReference type="InterPro" id="IPR013651">
    <property type="entry name" value="ATP-grasp_RimK-type"/>
</dbReference>
<proteinExistence type="predicted"/>
<dbReference type="Gene3D" id="3.30.470.20">
    <property type="entry name" value="ATP-grasp fold, B domain"/>
    <property type="match status" value="1"/>
</dbReference>
<dbReference type="InterPro" id="IPR011761">
    <property type="entry name" value="ATP-grasp"/>
</dbReference>
<evidence type="ECO:0000313" key="3">
    <source>
        <dbReference type="EMBL" id="TRW27121.1"/>
    </source>
</evidence>
<reference evidence="3 4" key="1">
    <citation type="submission" date="2019-07" db="EMBL/GenBank/DDBJ databases">
        <title>Flavobacterium sp. nov., isolated from glacier ice.</title>
        <authorList>
            <person name="Liu Q."/>
            <person name="Xin Y.-H."/>
        </authorList>
    </citation>
    <scope>NUCLEOTIDE SEQUENCE [LARGE SCALE GENOMIC DNA]</scope>
    <source>
        <strain evidence="3 4">ZT4R6</strain>
    </source>
</reference>
<dbReference type="Pfam" id="PF21068">
    <property type="entry name" value="ATPgraspMvdD"/>
    <property type="match status" value="1"/>
</dbReference>
<dbReference type="SUPFAM" id="SSF56059">
    <property type="entry name" value="Glutathione synthetase ATP-binding domain-like"/>
    <property type="match status" value="1"/>
</dbReference>
<dbReference type="GO" id="GO:0046872">
    <property type="term" value="F:metal ion binding"/>
    <property type="evidence" value="ECO:0007669"/>
    <property type="project" value="InterPro"/>
</dbReference>
<dbReference type="InterPro" id="IPR048936">
    <property type="entry name" value="MvdD-like_ATPgrasp"/>
</dbReference>
<evidence type="ECO:0000313" key="4">
    <source>
        <dbReference type="Proteomes" id="UP000320643"/>
    </source>
</evidence>